<feature type="chain" id="PRO_5044807996" description="SH3 domain protein" evidence="1">
    <location>
        <begin position="24"/>
        <end position="324"/>
    </location>
</feature>
<evidence type="ECO:0000256" key="1">
    <source>
        <dbReference type="SAM" id="SignalP"/>
    </source>
</evidence>
<dbReference type="RefSeq" id="WP_005696584.1">
    <property type="nucleotide sequence ID" value="NZ_CP133470.1"/>
</dbReference>
<evidence type="ECO:0000313" key="2">
    <source>
        <dbReference type="EMBL" id="WMS23970.1"/>
    </source>
</evidence>
<dbReference type="Proteomes" id="UP001242781">
    <property type="component" value="Chromosome"/>
</dbReference>
<accession>A0ABD7ZHX3</accession>
<dbReference type="EMBL" id="CP133470">
    <property type="protein sequence ID" value="WMS23970.1"/>
    <property type="molecule type" value="Genomic_DNA"/>
</dbReference>
<evidence type="ECO:0000313" key="3">
    <source>
        <dbReference type="Proteomes" id="UP001242781"/>
    </source>
</evidence>
<dbReference type="AlphaFoldDB" id="A0ABD7ZHX3"/>
<sequence length="324" mass="37665">MKITTLKNKIILSIFLFACFASADDVDIKYYLNSNEFFNRDIDIDNDGVADKVISNVNGFGDELLFFKKNNNNYHLVLKGSNFSEDGGERINDIKKPKSNEYTILITTNTDKLNIINSYYIAYNNKKWILKNINSEVSGFLDDYSKKYICKFNNIDLDISIPNLKDKLPNYDLSDEYIKSNCELDYFFENSLDDFIKRFNEGDINIVNGVDRYRKLLSIFPYGNSNEKEYSIILSELSKLKLINEKNYLEKVINRKTGATSTVINKSYLYSSIGIKSGMYLIKGDRISILDEKIDERGEKWYFINYKGKKEINMWIKADSVDLN</sequence>
<proteinExistence type="predicted"/>
<reference evidence="2 3" key="1">
    <citation type="submission" date="2023-08" db="EMBL/GenBank/DDBJ databases">
        <title>Haemophilus_parainfluenzae_DSM 8978_complete_genome_hifiasm_Zymo_Research_D6332.</title>
        <authorList>
            <person name="Damerum A."/>
        </authorList>
    </citation>
    <scope>NUCLEOTIDE SEQUENCE [LARGE SCALE GENOMIC DNA]</scope>
    <source>
        <strain evidence="2 3">DSM 8978</strain>
    </source>
</reference>
<keyword evidence="1" id="KW-0732">Signal</keyword>
<gene>
    <name evidence="2" type="ORF">RDV53_01015</name>
</gene>
<name>A0ABD7ZHX3_HAEPA</name>
<feature type="signal peptide" evidence="1">
    <location>
        <begin position="1"/>
        <end position="23"/>
    </location>
</feature>
<protein>
    <recommendedName>
        <fullName evidence="4">SH3 domain protein</fullName>
    </recommendedName>
</protein>
<organism evidence="2 3">
    <name type="scientific">Haemophilus parainfluenzae ATCC 33392</name>
    <dbReference type="NCBI Taxonomy" id="888828"/>
    <lineage>
        <taxon>Bacteria</taxon>
        <taxon>Pseudomonadati</taxon>
        <taxon>Pseudomonadota</taxon>
        <taxon>Gammaproteobacteria</taxon>
        <taxon>Pasteurellales</taxon>
        <taxon>Pasteurellaceae</taxon>
        <taxon>Haemophilus</taxon>
    </lineage>
</organism>
<evidence type="ECO:0008006" key="4">
    <source>
        <dbReference type="Google" id="ProtNLM"/>
    </source>
</evidence>
<dbReference type="GeneID" id="93298077"/>